<evidence type="ECO:0000256" key="2">
    <source>
        <dbReference type="ARBA" id="ARBA00022643"/>
    </source>
</evidence>
<dbReference type="OrthoDB" id="9816402at2"/>
<dbReference type="PANTHER" id="PTHR19384:SF17">
    <property type="entry name" value="NADPH--CYTOCHROME P450 REDUCTASE"/>
    <property type="match status" value="1"/>
</dbReference>
<accession>A0A6M4A930</accession>
<feature type="domain" description="FAD-binding FR-type" evidence="7">
    <location>
        <begin position="204"/>
        <end position="383"/>
    </location>
</feature>
<keyword evidence="3" id="KW-0813">Transport</keyword>
<dbReference type="InterPro" id="IPR039261">
    <property type="entry name" value="FNR_nucleotide-bd"/>
</dbReference>
<keyword evidence="5" id="KW-0472">Membrane</keyword>
<organism evidence="8 9">
    <name type="scientific">Undibacterium piscinae</name>
    <dbReference type="NCBI Taxonomy" id="2495591"/>
    <lineage>
        <taxon>Bacteria</taxon>
        <taxon>Pseudomonadati</taxon>
        <taxon>Pseudomonadota</taxon>
        <taxon>Betaproteobacteria</taxon>
        <taxon>Burkholderiales</taxon>
        <taxon>Oxalobacteraceae</taxon>
        <taxon>Undibacterium</taxon>
    </lineage>
</organism>
<dbReference type="InterPro" id="IPR023173">
    <property type="entry name" value="NADPH_Cyt_P450_Rdtase_alpha"/>
</dbReference>
<keyword evidence="2" id="KW-0288">FMN</keyword>
<dbReference type="InterPro" id="IPR001094">
    <property type="entry name" value="Flavdoxin-like"/>
</dbReference>
<dbReference type="InterPro" id="IPR017927">
    <property type="entry name" value="FAD-bd_FR_type"/>
</dbReference>
<evidence type="ECO:0000313" key="8">
    <source>
        <dbReference type="EMBL" id="QJQ07694.1"/>
    </source>
</evidence>
<protein>
    <recommendedName>
        <fullName evidence="4">NADPH--hemoprotein reductase</fullName>
        <ecNumber evidence="4">1.6.2.4</ecNumber>
    </recommendedName>
</protein>
<reference evidence="8 9" key="1">
    <citation type="journal article" date="2019" name="Int. J. Syst. Evol. Microbiol.">
        <title>Undibacterium piscinae sp. nov., isolated from Korean shiner intestine.</title>
        <authorList>
            <person name="Lee S.Y."/>
            <person name="Kang W."/>
            <person name="Kim P.S."/>
            <person name="Kim H.S."/>
            <person name="Sung H."/>
            <person name="Shin N.R."/>
            <person name="Whon T.W."/>
            <person name="Yun J.H."/>
            <person name="Lee J.Y."/>
            <person name="Lee J.Y."/>
            <person name="Jung M.J."/>
            <person name="Jeong Y.S."/>
            <person name="Tak E.J."/>
            <person name="Han J.E."/>
            <person name="Hyun D.W."/>
            <person name="Kang M.S."/>
            <person name="Lee K.E."/>
            <person name="Lee B.H."/>
            <person name="Bae J.W."/>
        </authorList>
    </citation>
    <scope>NUCLEOTIDE SEQUENCE [LARGE SCALE GENOMIC DNA]</scope>
    <source>
        <strain evidence="8 9">S11R28</strain>
    </source>
</reference>
<dbReference type="Proteomes" id="UP000274350">
    <property type="component" value="Chromosome"/>
</dbReference>
<dbReference type="InterPro" id="IPR017938">
    <property type="entry name" value="Riboflavin_synthase-like_b-brl"/>
</dbReference>
<evidence type="ECO:0000259" key="6">
    <source>
        <dbReference type="PROSITE" id="PS50902"/>
    </source>
</evidence>
<dbReference type="InterPro" id="IPR001433">
    <property type="entry name" value="OxRdtase_FAD/NAD-bd"/>
</dbReference>
<name>A0A6M4A930_9BURK</name>
<dbReference type="InterPro" id="IPR029039">
    <property type="entry name" value="Flavoprotein-like_sf"/>
</dbReference>
<dbReference type="SUPFAM" id="SSF52343">
    <property type="entry name" value="Ferredoxin reductase-like, C-terminal NADP-linked domain"/>
    <property type="match status" value="1"/>
</dbReference>
<dbReference type="Pfam" id="PF00258">
    <property type="entry name" value="Flavodoxin_1"/>
    <property type="match status" value="1"/>
</dbReference>
<keyword evidence="5" id="KW-0812">Transmembrane</keyword>
<evidence type="ECO:0000313" key="9">
    <source>
        <dbReference type="Proteomes" id="UP000274350"/>
    </source>
</evidence>
<dbReference type="Gene3D" id="1.20.990.10">
    <property type="entry name" value="NADPH-cytochrome p450 Reductase, Chain A, domain 3"/>
    <property type="match status" value="1"/>
</dbReference>
<dbReference type="Gene3D" id="3.40.50.80">
    <property type="entry name" value="Nucleotide-binding domain of ferredoxin-NADP reductase (FNR) module"/>
    <property type="match status" value="1"/>
</dbReference>
<sequence length="522" mass="57266">MLVPERQASRYLAAAAIVLAYLCFCALFALPSLRQRRQDRVALAPAAGAEQQLLIVVASQTGFADLLARQTLDSLQQVGVSAQSISIERLDAARLQQAKTILFIVSTTGEGDAPDSASVFVRKLMSASVPLAQLRYAILALGDRTYSQYCAFGHRLQHWLQQQQAQTLFDLIEVDRGEQGALRHWQHQLSVFVGHTEMADWSAPAYGNWILQERRLLNPGSAGGPAFHLALSATASDMQWQAGDIAEIGPEHPAQYVERWLSAHGLSGASMVQAGGARISLRQHVARCVLPAVPAMSPESSMLPATDAENRSAQAWADRLLPLPHREYSIASIPSDGKLDLLVRQMQQADGTLGLGSGWLSRYAECGGQIALRIRENRSFHAPPDDRPLILIGNGSGLAGLRAHLKQRAACGHHRNWLVFGERQRQHDYFYREEIMAWQASGVLQKLDLAFSRDQPQRLYVQDQLAAQAEAVRLWVADGAALYVCGSLHGMAAAVTATLTQILGAAQLEAMTEQGRYRRDVY</sequence>
<dbReference type="GO" id="GO:0050660">
    <property type="term" value="F:flavin adenine dinucleotide binding"/>
    <property type="evidence" value="ECO:0007669"/>
    <property type="project" value="TreeGrafter"/>
</dbReference>
<keyword evidence="5" id="KW-1133">Transmembrane helix</keyword>
<dbReference type="CDD" id="cd06200">
    <property type="entry name" value="SiR_like1"/>
    <property type="match status" value="1"/>
</dbReference>
<keyword evidence="3" id="KW-0249">Electron transport</keyword>
<dbReference type="AlphaFoldDB" id="A0A6M4A930"/>
<dbReference type="InterPro" id="IPR008254">
    <property type="entry name" value="Flavodoxin/NO_synth"/>
</dbReference>
<dbReference type="EMBL" id="CP051152">
    <property type="protein sequence ID" value="QJQ07694.1"/>
    <property type="molecule type" value="Genomic_DNA"/>
</dbReference>
<feature type="transmembrane region" description="Helical" evidence="5">
    <location>
        <begin position="12"/>
        <end position="30"/>
    </location>
</feature>
<dbReference type="SUPFAM" id="SSF52218">
    <property type="entry name" value="Flavoproteins"/>
    <property type="match status" value="1"/>
</dbReference>
<keyword evidence="9" id="KW-1185">Reference proteome</keyword>
<dbReference type="Gene3D" id="3.40.50.360">
    <property type="match status" value="1"/>
</dbReference>
<gene>
    <name evidence="8" type="ORF">EJG51_010565</name>
</gene>
<dbReference type="SUPFAM" id="SSF63380">
    <property type="entry name" value="Riboflavin synthase domain-like"/>
    <property type="match status" value="1"/>
</dbReference>
<dbReference type="Gene3D" id="2.40.30.10">
    <property type="entry name" value="Translation factors"/>
    <property type="match status" value="1"/>
</dbReference>
<dbReference type="PROSITE" id="PS51384">
    <property type="entry name" value="FAD_FR"/>
    <property type="match status" value="1"/>
</dbReference>
<dbReference type="KEGG" id="upi:EJG51_010565"/>
<dbReference type="GO" id="GO:0005829">
    <property type="term" value="C:cytosol"/>
    <property type="evidence" value="ECO:0007669"/>
    <property type="project" value="TreeGrafter"/>
</dbReference>
<dbReference type="EC" id="1.6.2.4" evidence="4"/>
<keyword evidence="1" id="KW-0285">Flavoprotein</keyword>
<dbReference type="GO" id="GO:0010181">
    <property type="term" value="F:FMN binding"/>
    <property type="evidence" value="ECO:0007669"/>
    <property type="project" value="InterPro"/>
</dbReference>
<evidence type="ECO:0000259" key="7">
    <source>
        <dbReference type="PROSITE" id="PS51384"/>
    </source>
</evidence>
<dbReference type="InterPro" id="IPR001709">
    <property type="entry name" value="Flavoprot_Pyr_Nucl_cyt_Rdtase"/>
</dbReference>
<proteinExistence type="predicted"/>
<evidence type="ECO:0000256" key="1">
    <source>
        <dbReference type="ARBA" id="ARBA00022630"/>
    </source>
</evidence>
<dbReference type="PRINTS" id="PR00369">
    <property type="entry name" value="FLAVODOXIN"/>
</dbReference>
<evidence type="ECO:0000256" key="4">
    <source>
        <dbReference type="ARBA" id="ARBA00023797"/>
    </source>
</evidence>
<evidence type="ECO:0000256" key="3">
    <source>
        <dbReference type="ARBA" id="ARBA00022982"/>
    </source>
</evidence>
<dbReference type="PROSITE" id="PS50902">
    <property type="entry name" value="FLAVODOXIN_LIKE"/>
    <property type="match status" value="1"/>
</dbReference>
<dbReference type="Pfam" id="PF00175">
    <property type="entry name" value="NAD_binding_1"/>
    <property type="match status" value="1"/>
</dbReference>
<dbReference type="GO" id="GO:0003958">
    <property type="term" value="F:NADPH-hemoprotein reductase activity"/>
    <property type="evidence" value="ECO:0007669"/>
    <property type="project" value="UniProtKB-EC"/>
</dbReference>
<dbReference type="PANTHER" id="PTHR19384">
    <property type="entry name" value="NITRIC OXIDE SYNTHASE-RELATED"/>
    <property type="match status" value="1"/>
</dbReference>
<dbReference type="PRINTS" id="PR00371">
    <property type="entry name" value="FPNCR"/>
</dbReference>
<feature type="domain" description="Flavodoxin-like" evidence="6">
    <location>
        <begin position="53"/>
        <end position="190"/>
    </location>
</feature>
<evidence type="ECO:0000256" key="5">
    <source>
        <dbReference type="SAM" id="Phobius"/>
    </source>
</evidence>